<keyword evidence="2" id="KW-0472">Membrane</keyword>
<keyword evidence="4" id="KW-1185">Reference proteome</keyword>
<evidence type="ECO:0000313" key="3">
    <source>
        <dbReference type="EMBL" id="MBB5850520.1"/>
    </source>
</evidence>
<dbReference type="Proteomes" id="UP000580861">
    <property type="component" value="Unassembled WGS sequence"/>
</dbReference>
<organism evidence="3 4">
    <name type="scientific">Amycolatopsis umgeniensis</name>
    <dbReference type="NCBI Taxonomy" id="336628"/>
    <lineage>
        <taxon>Bacteria</taxon>
        <taxon>Bacillati</taxon>
        <taxon>Actinomycetota</taxon>
        <taxon>Actinomycetes</taxon>
        <taxon>Pseudonocardiales</taxon>
        <taxon>Pseudonocardiaceae</taxon>
        <taxon>Amycolatopsis</taxon>
    </lineage>
</organism>
<gene>
    <name evidence="3" type="ORF">HDA45_000607</name>
</gene>
<feature type="compositionally biased region" description="Polar residues" evidence="1">
    <location>
        <begin position="21"/>
        <end position="35"/>
    </location>
</feature>
<comment type="caution">
    <text evidence="3">The sequence shown here is derived from an EMBL/GenBank/DDBJ whole genome shotgun (WGS) entry which is preliminary data.</text>
</comment>
<feature type="region of interest" description="Disordered" evidence="1">
    <location>
        <begin position="301"/>
        <end position="335"/>
    </location>
</feature>
<evidence type="ECO:0000256" key="1">
    <source>
        <dbReference type="SAM" id="MobiDB-lite"/>
    </source>
</evidence>
<dbReference type="AlphaFoldDB" id="A0A841AVI0"/>
<name>A0A841AVI0_9PSEU</name>
<proteinExistence type="predicted"/>
<keyword evidence="2" id="KW-1133">Transmembrane helix</keyword>
<accession>A0A841AVI0</accession>
<dbReference type="EMBL" id="JACHMX010000001">
    <property type="protein sequence ID" value="MBB5850520.1"/>
    <property type="molecule type" value="Genomic_DNA"/>
</dbReference>
<evidence type="ECO:0000256" key="2">
    <source>
        <dbReference type="SAM" id="Phobius"/>
    </source>
</evidence>
<sequence length="424" mass="45514">MNKPADPGRRSRRVAGINRPARNQSSEAFNAQDSPDTPDAAADISPRRSGNGGKLGAAAALVVAIAGSLFAGLSYFQDNEGQQRSASANLKIISFKPDIKSNIPYNRPEHESKSSSEEPTIDGAAIDIVLENTHDQPAIITQIDVAVKDVASLGSCRGAGELGATAKYDFALPTDKSAIGRTFSKQELFQVQGKIADRMIVGIGPESLSEGIWATIYTVSITLHTRDRRLETSDVSLVDPGVANVYNGIGTTRIDGGDQTAWLDCLKEHSRLVNDVVTKGTPRSTEIDKIKASLDALNLNSAVTPSTDSDPDSMTAAPPRTPTTQQSKSTTPNASADVEGSWIAQLFSVPVSSRTSEIDQRAKLAFDQTGIYPTLLNSSDYSSLTPGYRVGYYSRPFSSKAEVEKWCKSKNLTSEFCIPRQPKN</sequence>
<feature type="compositionally biased region" description="Low complexity" evidence="1">
    <location>
        <begin position="315"/>
        <end position="332"/>
    </location>
</feature>
<feature type="region of interest" description="Disordered" evidence="1">
    <location>
        <begin position="1"/>
        <end position="50"/>
    </location>
</feature>
<keyword evidence="2" id="KW-0812">Transmembrane</keyword>
<protein>
    <submittedName>
        <fullName evidence="3">Uncharacterized protein</fullName>
    </submittedName>
</protein>
<dbReference type="RefSeq" id="WP_184891771.1">
    <property type="nucleotide sequence ID" value="NZ_JACHMX010000001.1"/>
</dbReference>
<evidence type="ECO:0000313" key="4">
    <source>
        <dbReference type="Proteomes" id="UP000580861"/>
    </source>
</evidence>
<reference evidence="3 4" key="1">
    <citation type="submission" date="2020-08" db="EMBL/GenBank/DDBJ databases">
        <title>Sequencing the genomes of 1000 actinobacteria strains.</title>
        <authorList>
            <person name="Klenk H.-P."/>
        </authorList>
    </citation>
    <scope>NUCLEOTIDE SEQUENCE [LARGE SCALE GENOMIC DNA]</scope>
    <source>
        <strain evidence="3 4">DSM 45272</strain>
    </source>
</reference>
<feature type="transmembrane region" description="Helical" evidence="2">
    <location>
        <begin position="55"/>
        <end position="76"/>
    </location>
</feature>